<evidence type="ECO:0000313" key="2">
    <source>
        <dbReference type="EMBL" id="KJY01629.1"/>
    </source>
</evidence>
<evidence type="ECO:0000256" key="1">
    <source>
        <dbReference type="SAM" id="MobiDB-lite"/>
    </source>
</evidence>
<gene>
    <name evidence="2" type="ORF">TI39_contig285g00001</name>
</gene>
<feature type="compositionally biased region" description="Polar residues" evidence="1">
    <location>
        <begin position="169"/>
        <end position="178"/>
    </location>
</feature>
<sequence>MEKRMLKNLDPRGLVIGNIGKVIIDTRPPPAPQPPRPYAQPRQRAQGGNRFPPPPPPGPPPAQQRQQQQRGYAYGAGAQPQYQQPQYQQPQYQQPQYQPPPPPPPPAPAQAHSIFLMQQQIKAAEMRAKIARLEADAREAALMGKLKAQQQPQQPPPFNYAFGPGHGQPPSQWPQYGQPTWGAPPLGYPPWPQQPSTPQPAAEAPVTNSYNKRERDAADGSGDEQVSDDQRSLDSKASNATVHGAHNFRFRGPATFHNSERGRSSSRAPSITVRDANTLHQNIRSRGHPPTDETTPSEAPSASAAKKKKKVTWDLFEERRMIKEESPD</sequence>
<proteinExistence type="predicted"/>
<accession>A0A0F4GWK6</accession>
<name>A0A0F4GWK6_9PEZI</name>
<dbReference type="STRING" id="1047168.A0A0F4GWK6"/>
<feature type="compositionally biased region" description="Pro residues" evidence="1">
    <location>
        <begin position="51"/>
        <end position="62"/>
    </location>
</feature>
<feature type="compositionally biased region" description="Pro residues" evidence="1">
    <location>
        <begin position="97"/>
        <end position="108"/>
    </location>
</feature>
<dbReference type="Proteomes" id="UP000033647">
    <property type="component" value="Unassembled WGS sequence"/>
</dbReference>
<comment type="caution">
    <text evidence="2">The sequence shown here is derived from an EMBL/GenBank/DDBJ whole genome shotgun (WGS) entry which is preliminary data.</text>
</comment>
<feature type="compositionally biased region" description="Pro residues" evidence="1">
    <location>
        <begin position="27"/>
        <end position="38"/>
    </location>
</feature>
<dbReference type="AlphaFoldDB" id="A0A0F4GWK6"/>
<dbReference type="EMBL" id="LAFY01000277">
    <property type="protein sequence ID" value="KJY01629.1"/>
    <property type="molecule type" value="Genomic_DNA"/>
</dbReference>
<protein>
    <submittedName>
        <fullName evidence="2">Uncharacterized protein</fullName>
    </submittedName>
</protein>
<organism evidence="2 3">
    <name type="scientific">Zymoseptoria brevis</name>
    <dbReference type="NCBI Taxonomy" id="1047168"/>
    <lineage>
        <taxon>Eukaryota</taxon>
        <taxon>Fungi</taxon>
        <taxon>Dikarya</taxon>
        <taxon>Ascomycota</taxon>
        <taxon>Pezizomycotina</taxon>
        <taxon>Dothideomycetes</taxon>
        <taxon>Dothideomycetidae</taxon>
        <taxon>Mycosphaerellales</taxon>
        <taxon>Mycosphaerellaceae</taxon>
        <taxon>Zymoseptoria</taxon>
    </lineage>
</organism>
<feature type="compositionally biased region" description="Low complexity" evidence="1">
    <location>
        <begin position="63"/>
        <end position="96"/>
    </location>
</feature>
<evidence type="ECO:0000313" key="3">
    <source>
        <dbReference type="Proteomes" id="UP000033647"/>
    </source>
</evidence>
<feature type="region of interest" description="Disordered" evidence="1">
    <location>
        <begin position="142"/>
        <end position="313"/>
    </location>
</feature>
<keyword evidence="3" id="KW-1185">Reference proteome</keyword>
<reference evidence="2 3" key="1">
    <citation type="submission" date="2015-03" db="EMBL/GenBank/DDBJ databases">
        <title>RNA-seq based gene annotation and comparative genomics of four Zymoseptoria species reveal species-specific pathogenicity related genes and transposable element activity.</title>
        <authorList>
            <person name="Grandaubert J."/>
            <person name="Bhattacharyya A."/>
            <person name="Stukenbrock E.H."/>
        </authorList>
    </citation>
    <scope>NUCLEOTIDE SEQUENCE [LARGE SCALE GENOMIC DNA]</scope>
    <source>
        <strain evidence="2 3">Zb18110</strain>
    </source>
</reference>
<feature type="compositionally biased region" description="Pro residues" evidence="1">
    <location>
        <begin position="186"/>
        <end position="198"/>
    </location>
</feature>
<feature type="region of interest" description="Disordered" evidence="1">
    <location>
        <begin position="20"/>
        <end position="115"/>
    </location>
</feature>
<feature type="compositionally biased region" description="Low complexity" evidence="1">
    <location>
        <begin position="293"/>
        <end position="304"/>
    </location>
</feature>